<dbReference type="EMBL" id="HBUF01547555">
    <property type="protein sequence ID" value="CAG6757639.1"/>
    <property type="molecule type" value="Transcribed_RNA"/>
</dbReference>
<sequence>MIIDDTIERSIHSIIDVVHGVRGHIAVRIAQDVTLRMDLSCQSERRGDKVAARFSDDGDALFDGEVFIEGNVDDFSDPVHRVPSVTRVSTAQIQHSHLKPK</sequence>
<organism evidence="1">
    <name type="scientific">Cacopsylla melanoneura</name>
    <dbReference type="NCBI Taxonomy" id="428564"/>
    <lineage>
        <taxon>Eukaryota</taxon>
        <taxon>Metazoa</taxon>
        <taxon>Ecdysozoa</taxon>
        <taxon>Arthropoda</taxon>
        <taxon>Hexapoda</taxon>
        <taxon>Insecta</taxon>
        <taxon>Pterygota</taxon>
        <taxon>Neoptera</taxon>
        <taxon>Paraneoptera</taxon>
        <taxon>Hemiptera</taxon>
        <taxon>Sternorrhyncha</taxon>
        <taxon>Psylloidea</taxon>
        <taxon>Psyllidae</taxon>
        <taxon>Psyllinae</taxon>
        <taxon>Cacopsylla</taxon>
    </lineage>
</organism>
<dbReference type="EMBL" id="HBUF01547558">
    <property type="protein sequence ID" value="CAG6757660.1"/>
    <property type="molecule type" value="Transcribed_RNA"/>
</dbReference>
<name>A0A8D9A126_9HEMI</name>
<protein>
    <submittedName>
        <fullName evidence="1">Uncharacterized protein</fullName>
    </submittedName>
</protein>
<reference evidence="1" key="1">
    <citation type="submission" date="2021-05" db="EMBL/GenBank/DDBJ databases">
        <authorList>
            <person name="Alioto T."/>
            <person name="Alioto T."/>
            <person name="Gomez Garrido J."/>
        </authorList>
    </citation>
    <scope>NUCLEOTIDE SEQUENCE</scope>
</reference>
<dbReference type="AlphaFoldDB" id="A0A8D9A126"/>
<evidence type="ECO:0000313" key="1">
    <source>
        <dbReference type="EMBL" id="CAG6757653.1"/>
    </source>
</evidence>
<proteinExistence type="predicted"/>
<dbReference type="EMBL" id="HBUF01547556">
    <property type="protein sequence ID" value="CAG6757646.1"/>
    <property type="molecule type" value="Transcribed_RNA"/>
</dbReference>
<dbReference type="EMBL" id="HBUF01014380">
    <property type="protein sequence ID" value="CAG6609339.1"/>
    <property type="molecule type" value="Transcribed_RNA"/>
</dbReference>
<accession>A0A8D9A126</accession>
<dbReference type="EMBL" id="HBUF01547557">
    <property type="protein sequence ID" value="CAG6757653.1"/>
    <property type="molecule type" value="Transcribed_RNA"/>
</dbReference>